<feature type="domain" description="SecDF P1 head subdomain" evidence="14">
    <location>
        <begin position="374"/>
        <end position="470"/>
    </location>
</feature>
<dbReference type="OrthoDB" id="9805019at2"/>
<dbReference type="GO" id="GO:0043952">
    <property type="term" value="P:protein transport by the Sec complex"/>
    <property type="evidence" value="ECO:0007669"/>
    <property type="project" value="UniProtKB-UniRule"/>
</dbReference>
<dbReference type="Gene3D" id="3.30.70.3220">
    <property type="match status" value="1"/>
</dbReference>
<dbReference type="InterPro" id="IPR054384">
    <property type="entry name" value="SecDF_P1_head"/>
</dbReference>
<keyword evidence="16" id="KW-1185">Reference proteome</keyword>
<evidence type="ECO:0000256" key="10">
    <source>
        <dbReference type="HAMAP-Rule" id="MF_01464"/>
    </source>
</evidence>
<keyword evidence="2 9" id="KW-0813">Transport</keyword>
<keyword evidence="6 9" id="KW-1133">Transmembrane helix</keyword>
<feature type="transmembrane region" description="Helical" evidence="9">
    <location>
        <begin position="798"/>
        <end position="819"/>
    </location>
</feature>
<feature type="transmembrane region" description="Helical" evidence="9">
    <location>
        <begin position="938"/>
        <end position="962"/>
    </location>
</feature>
<evidence type="ECO:0000313" key="16">
    <source>
        <dbReference type="Proteomes" id="UP000251993"/>
    </source>
</evidence>
<dbReference type="Pfam" id="PF21760">
    <property type="entry name" value="SecD_1st"/>
    <property type="match status" value="1"/>
</dbReference>
<feature type="transmembrane region" description="Helical" evidence="9">
    <location>
        <begin position="545"/>
        <end position="563"/>
    </location>
</feature>
<gene>
    <name evidence="10" type="primary">secF</name>
    <name evidence="9" type="synonym">secD</name>
    <name evidence="15" type="ORF">DR864_19215</name>
</gene>
<evidence type="ECO:0000256" key="8">
    <source>
        <dbReference type="ARBA" id="ARBA00023136"/>
    </source>
</evidence>
<evidence type="ECO:0000256" key="4">
    <source>
        <dbReference type="ARBA" id="ARBA00022692"/>
    </source>
</evidence>
<dbReference type="PANTHER" id="PTHR30081">
    <property type="entry name" value="PROTEIN-EXPORT MEMBRANE PROTEIN SEC"/>
    <property type="match status" value="1"/>
</dbReference>
<dbReference type="InterPro" id="IPR048631">
    <property type="entry name" value="SecD_1st"/>
</dbReference>
<dbReference type="InterPro" id="IPR055344">
    <property type="entry name" value="SecD_SecF_C_bact"/>
</dbReference>
<feature type="transmembrane region" description="Helical" evidence="9">
    <location>
        <begin position="7"/>
        <end position="28"/>
    </location>
</feature>
<evidence type="ECO:0000259" key="14">
    <source>
        <dbReference type="Pfam" id="PF22599"/>
    </source>
</evidence>
<feature type="transmembrane region" description="Helical" evidence="9">
    <location>
        <begin position="860"/>
        <end position="881"/>
    </location>
</feature>
<feature type="transmembrane region" description="Helical" evidence="9">
    <location>
        <begin position="517"/>
        <end position="539"/>
    </location>
</feature>
<dbReference type="Proteomes" id="UP000251993">
    <property type="component" value="Chromosome"/>
</dbReference>
<comment type="subunit">
    <text evidence="9">Forms a complex with SecF. Part of the essential Sec protein translocation apparatus which comprises SecA, SecYEG and auxiliary proteins SecDF. Other proteins may also be involved.</text>
</comment>
<comment type="similarity">
    <text evidence="9">Belongs to the SecD/SecF family. SecD subfamily.</text>
</comment>
<feature type="transmembrane region" description="Helical" evidence="9">
    <location>
        <begin position="826"/>
        <end position="848"/>
    </location>
</feature>
<dbReference type="Pfam" id="PF22599">
    <property type="entry name" value="SecDF_P1_head"/>
    <property type="match status" value="1"/>
</dbReference>
<keyword evidence="8 9" id="KW-0472">Membrane</keyword>
<dbReference type="InterPro" id="IPR005791">
    <property type="entry name" value="SecD"/>
</dbReference>
<evidence type="ECO:0000259" key="13">
    <source>
        <dbReference type="Pfam" id="PF21760"/>
    </source>
</evidence>
<feature type="region of interest" description="Disordered" evidence="11">
    <location>
        <begin position="973"/>
        <end position="1029"/>
    </location>
</feature>
<feature type="transmembrane region" description="Helical" evidence="9">
    <location>
        <begin position="620"/>
        <end position="639"/>
    </location>
</feature>
<dbReference type="GO" id="GO:0065002">
    <property type="term" value="P:intracellular protein transmembrane transport"/>
    <property type="evidence" value="ECO:0007669"/>
    <property type="project" value="UniProtKB-UniRule"/>
</dbReference>
<evidence type="ECO:0000256" key="2">
    <source>
        <dbReference type="ARBA" id="ARBA00022448"/>
    </source>
</evidence>
<dbReference type="FunFam" id="1.20.1640.10:FF:000004">
    <property type="entry name" value="Protein translocase subunit SecD"/>
    <property type="match status" value="1"/>
</dbReference>
<comment type="function">
    <text evidence="9">Part of the Sec protein translocase complex. Interacts with the SecYEG preprotein conducting channel. SecDF uses the proton motive force (PMF) to complete protein translocation after the ATP-dependent function of SecA.</text>
</comment>
<dbReference type="InterPro" id="IPR022645">
    <property type="entry name" value="SecD/SecF_bac"/>
</dbReference>
<dbReference type="HAMAP" id="MF_01463_B">
    <property type="entry name" value="SecD_B"/>
    <property type="match status" value="1"/>
</dbReference>
<feature type="domain" description="Protein translocase subunit SecDF P1" evidence="13">
    <location>
        <begin position="182"/>
        <end position="239"/>
    </location>
</feature>
<dbReference type="AlphaFoldDB" id="A0A344TM45"/>
<feature type="domain" description="Protein export membrane protein SecD/SecF C-terminal" evidence="12">
    <location>
        <begin position="780"/>
        <end position="963"/>
    </location>
</feature>
<dbReference type="InterPro" id="IPR048634">
    <property type="entry name" value="SecD_SecF_C"/>
</dbReference>
<dbReference type="PRINTS" id="PR01755">
    <property type="entry name" value="SECFTRNLCASE"/>
</dbReference>
<sequence>MQNRLGIWILTVVVAVLSIYYLSFTFVARGIRKDAETFATGKDGLVDQKKKERYLDSLRREPVYLGSTYQEVTQRELGLGLDLQGGMHVVLEVAPTDILRGLAGGNARNSQFNEALKQATEAQKSSQSNFVDLFVSSYKKVAPSATLAQIFSNSTNRGKISNSSSDSEVTKFLKEEVDGATSRAFQIIQQRVDKFGVANPNIQRLPGSGRILIELPGVDNPERVRRLLTGSAKLEFCEVYTLDEVSPALNALGAYLTQLDLEKKIAEKGTSAADTSKAGGLAAQLAKGAKTDSTSKDTTANQTGLASLFVPISQGQLGVYAKDTARANELLARTEVKAMFPSDAVIMWDRKGIETTDKRNEIVGIYFIKKANGQAPLEGDVIVDATGNNYDDRGRPEVSMRMNAEGARKWKNLTAANVGRPVAIILDGFVYTAPNVQNEIPNGNSSITGSFTIDETKDMANVLKAGKLPAPTTIVEEAIVGATLGSESVSAGVISSLVGLLVVLIFMVIYYNKAGMIADVALIINLFFLMGIMASLGAILTLPGIAGIVLTIGMAVDANVLVFERIKEELAAGKELKLAISDGFKNSLSSILDSNVTTLLTGIILFFLGTGLILGFATTLVIGILTSLFAALFVSRLILEWWVGKGRKIEFFASWSQNLFKDANFDFVSRRRVYYIISSVIIGLGIISVIFKGFGLGVDFKGGRSYVVRFEKGVETSEVREILTGVFGAAPEVKTFGGIGIGANEQVKVTTSFLADATTPDADKQAEAKLNEGLSKLPGNKATIQSSQKVGPTIAFDLIMTSLKSILLAVLVVSIYIFIRFRKVAFVWGAIVALFHDVLVILAVFSIFNGLLPFSLDVDQAFIGAVLTIMGYSMNDTVVVFDRVREYLRDNKGKKETIPAIINNALNSTLSRTAVTGLSTMFVLIVLFFFGGEVIRGFSFAMLIGVIVGTYSSLFVATPIVVDSLTRDQAKDEAAGDAKKAAPARLISDFPDTPRGGLQQVEMPQEEEEEKEKVKKEKKAPLIKPSLKK</sequence>
<dbReference type="NCBIfam" id="TIGR00916">
    <property type="entry name" value="2A0604s01"/>
    <property type="match status" value="1"/>
</dbReference>
<name>A0A344TM45_9BACT</name>
<feature type="transmembrane region" description="Helical" evidence="9">
    <location>
        <begin position="673"/>
        <end position="691"/>
    </location>
</feature>
<comment type="caution">
    <text evidence="9">Lacks conserved residue(s) required for the propagation of feature annotation.</text>
</comment>
<dbReference type="GO" id="GO:0015450">
    <property type="term" value="F:protein-transporting ATPase activity"/>
    <property type="evidence" value="ECO:0007669"/>
    <property type="project" value="InterPro"/>
</dbReference>
<dbReference type="PANTHER" id="PTHR30081:SF1">
    <property type="entry name" value="PROTEIN TRANSLOCASE SUBUNIT SECD"/>
    <property type="match status" value="1"/>
</dbReference>
<dbReference type="GO" id="GO:0006605">
    <property type="term" value="P:protein targeting"/>
    <property type="evidence" value="ECO:0007669"/>
    <property type="project" value="UniProtKB-UniRule"/>
</dbReference>
<dbReference type="NCBIfam" id="NF009585">
    <property type="entry name" value="PRK13024.1-5"/>
    <property type="match status" value="1"/>
</dbReference>
<keyword evidence="7 9" id="KW-0811">Translocation</keyword>
<dbReference type="Gene3D" id="3.30.1360.200">
    <property type="match status" value="1"/>
</dbReference>
<evidence type="ECO:0000313" key="15">
    <source>
        <dbReference type="EMBL" id="AXE19716.1"/>
    </source>
</evidence>
<organism evidence="15 16">
    <name type="scientific">Runella rosea</name>
    <dbReference type="NCBI Taxonomy" id="2259595"/>
    <lineage>
        <taxon>Bacteria</taxon>
        <taxon>Pseudomonadati</taxon>
        <taxon>Bacteroidota</taxon>
        <taxon>Cytophagia</taxon>
        <taxon>Cytophagales</taxon>
        <taxon>Spirosomataceae</taxon>
        <taxon>Runella</taxon>
    </lineage>
</organism>
<dbReference type="EMBL" id="CP030850">
    <property type="protein sequence ID" value="AXE19716.1"/>
    <property type="molecule type" value="Genomic_DNA"/>
</dbReference>
<evidence type="ECO:0000256" key="6">
    <source>
        <dbReference type="ARBA" id="ARBA00022989"/>
    </source>
</evidence>
<feature type="domain" description="Protein export membrane protein SecD/SecF C-terminal" evidence="12">
    <location>
        <begin position="473"/>
        <end position="643"/>
    </location>
</feature>
<comment type="subunit">
    <text evidence="10">Forms a complex with SecD. Part of the essential Sec protein translocation apparatus which comprises SecA, SecYEG and auxiliary proteins SecDF. Other proteins may also be involved.</text>
</comment>
<evidence type="ECO:0000256" key="1">
    <source>
        <dbReference type="ARBA" id="ARBA00004651"/>
    </source>
</evidence>
<keyword evidence="4 9" id="KW-0812">Transmembrane</keyword>
<dbReference type="NCBIfam" id="TIGR00966">
    <property type="entry name" value="transloc_SecF"/>
    <property type="match status" value="1"/>
</dbReference>
<dbReference type="HAMAP" id="MF_01464_B">
    <property type="entry name" value="SecF_B"/>
    <property type="match status" value="1"/>
</dbReference>
<dbReference type="SUPFAM" id="SSF82866">
    <property type="entry name" value="Multidrug efflux transporter AcrB transmembrane domain"/>
    <property type="match status" value="2"/>
</dbReference>
<dbReference type="NCBIfam" id="TIGR01129">
    <property type="entry name" value="secD"/>
    <property type="match status" value="1"/>
</dbReference>
<dbReference type="GO" id="GO:0005886">
    <property type="term" value="C:plasma membrane"/>
    <property type="evidence" value="ECO:0007669"/>
    <property type="project" value="UniProtKB-SubCell"/>
</dbReference>
<reference evidence="15 16" key="1">
    <citation type="submission" date="2018-07" db="EMBL/GenBank/DDBJ databases">
        <title>Genome sequencing of Runella.</title>
        <authorList>
            <person name="Baek M.-G."/>
            <person name="Yi H."/>
        </authorList>
    </citation>
    <scope>NUCLEOTIDE SEQUENCE [LARGE SCALE GENOMIC DNA]</scope>
    <source>
        <strain evidence="15 16">HYN0085</strain>
    </source>
</reference>
<evidence type="ECO:0000256" key="11">
    <source>
        <dbReference type="SAM" id="MobiDB-lite"/>
    </source>
</evidence>
<proteinExistence type="inferred from homology"/>
<feature type="transmembrane region" description="Helical" evidence="9">
    <location>
        <begin position="595"/>
        <end position="614"/>
    </location>
</feature>
<dbReference type="Pfam" id="PF07549">
    <property type="entry name" value="Sec_GG"/>
    <property type="match status" value="2"/>
</dbReference>
<dbReference type="Pfam" id="PF02355">
    <property type="entry name" value="SecD_SecF_C"/>
    <property type="match status" value="2"/>
</dbReference>
<protein>
    <recommendedName>
        <fullName evidence="9 10">Multifunctional fusion protein</fullName>
    </recommendedName>
    <domain>
        <recommendedName>
            <fullName evidence="9">Protein translocase subunit SecD</fullName>
        </recommendedName>
    </domain>
    <domain>
        <recommendedName>
            <fullName evidence="10">Protein-export membrane protein SecF</fullName>
        </recommendedName>
    </domain>
</protein>
<dbReference type="InterPro" id="IPR005665">
    <property type="entry name" value="SecF_bac"/>
</dbReference>
<feature type="transmembrane region" description="Helical" evidence="9">
    <location>
        <begin position="489"/>
        <end position="510"/>
    </location>
</feature>
<evidence type="ECO:0000256" key="7">
    <source>
        <dbReference type="ARBA" id="ARBA00023010"/>
    </source>
</evidence>
<comment type="subcellular location">
    <subcellularLocation>
        <location evidence="1 9">Cell membrane</location>
        <topology evidence="1 9">Multi-pass membrane protein</topology>
    </subcellularLocation>
</comment>
<evidence type="ECO:0000256" key="9">
    <source>
        <dbReference type="HAMAP-Rule" id="MF_01463"/>
    </source>
</evidence>
<evidence type="ECO:0000256" key="3">
    <source>
        <dbReference type="ARBA" id="ARBA00022475"/>
    </source>
</evidence>
<accession>A0A344TM45</accession>
<dbReference type="KEGG" id="run:DR864_19215"/>
<keyword evidence="5 9" id="KW-0653">Protein transport</keyword>
<dbReference type="InterPro" id="IPR022646">
    <property type="entry name" value="SecD/SecF_CS"/>
</dbReference>
<evidence type="ECO:0000256" key="5">
    <source>
        <dbReference type="ARBA" id="ARBA00022927"/>
    </source>
</evidence>
<feature type="transmembrane region" description="Helical" evidence="9">
    <location>
        <begin position="914"/>
        <end position="932"/>
    </location>
</feature>
<keyword evidence="3 9" id="KW-1003">Cell membrane</keyword>
<dbReference type="RefSeq" id="WP_114068484.1">
    <property type="nucleotide sequence ID" value="NZ_CP030850.1"/>
</dbReference>
<evidence type="ECO:0000259" key="12">
    <source>
        <dbReference type="Pfam" id="PF02355"/>
    </source>
</evidence>
<dbReference type="InterPro" id="IPR022813">
    <property type="entry name" value="SecD/SecF_arch_bac"/>
</dbReference>
<comment type="similarity">
    <text evidence="10">Belongs to the SecD/SecF family. SecF subfamily.</text>
</comment>
<dbReference type="Gene3D" id="1.20.1640.10">
    <property type="entry name" value="Multidrug efflux transporter AcrB transmembrane domain"/>
    <property type="match status" value="2"/>
</dbReference>